<sequence>MVRIPLFVFLLLLGTEMNKSNLKELKVWMYQFNLKNTNTFEYCLQINVKELILEVKQFVVFGKLGQYKSKILKVFELKLKSKQLISRNCKRTERYFVDLYQFSGRLFRSRPRIRSGGSVSCLFGQKLLLHQQFALQRVKLRQLLEFSGQISRIVQKGFVRQLRELL</sequence>
<dbReference type="EMBL" id="CATOUU010001186">
    <property type="protein sequence ID" value="CAI9979005.1"/>
    <property type="molecule type" value="Genomic_DNA"/>
</dbReference>
<keyword evidence="1" id="KW-0732">Signal</keyword>
<gene>
    <name evidence="2" type="ORF">HINF_LOCUS66650</name>
    <name evidence="3" type="ORF">HINF_LOCUS8417</name>
</gene>
<evidence type="ECO:0000313" key="4">
    <source>
        <dbReference type="Proteomes" id="UP001642409"/>
    </source>
</evidence>
<evidence type="ECO:0000313" key="2">
    <source>
        <dbReference type="EMBL" id="CAI9979005.1"/>
    </source>
</evidence>
<proteinExistence type="predicted"/>
<feature type="chain" id="PRO_5041734668" evidence="1">
    <location>
        <begin position="21"/>
        <end position="166"/>
    </location>
</feature>
<comment type="caution">
    <text evidence="2">The sequence shown here is derived from an EMBL/GenBank/DDBJ whole genome shotgun (WGS) entry which is preliminary data.</text>
</comment>
<dbReference type="EMBL" id="CAXDID020000017">
    <property type="protein sequence ID" value="CAL5984956.1"/>
    <property type="molecule type" value="Genomic_DNA"/>
</dbReference>
<accession>A0AA86RJ99</accession>
<reference evidence="2" key="1">
    <citation type="submission" date="2023-06" db="EMBL/GenBank/DDBJ databases">
        <authorList>
            <person name="Kurt Z."/>
        </authorList>
    </citation>
    <scope>NUCLEOTIDE SEQUENCE</scope>
</reference>
<evidence type="ECO:0000256" key="1">
    <source>
        <dbReference type="SAM" id="SignalP"/>
    </source>
</evidence>
<protein>
    <submittedName>
        <fullName evidence="3">Hypothetical_protein</fullName>
    </submittedName>
</protein>
<evidence type="ECO:0000313" key="3">
    <source>
        <dbReference type="EMBL" id="CAL5984956.1"/>
    </source>
</evidence>
<dbReference type="AlphaFoldDB" id="A0AA86RJ99"/>
<dbReference type="Proteomes" id="UP001642409">
    <property type="component" value="Unassembled WGS sequence"/>
</dbReference>
<feature type="signal peptide" evidence="1">
    <location>
        <begin position="1"/>
        <end position="20"/>
    </location>
</feature>
<organism evidence="2">
    <name type="scientific">Hexamita inflata</name>
    <dbReference type="NCBI Taxonomy" id="28002"/>
    <lineage>
        <taxon>Eukaryota</taxon>
        <taxon>Metamonada</taxon>
        <taxon>Diplomonadida</taxon>
        <taxon>Hexamitidae</taxon>
        <taxon>Hexamitinae</taxon>
        <taxon>Hexamita</taxon>
    </lineage>
</organism>
<reference evidence="3 4" key="2">
    <citation type="submission" date="2024-07" db="EMBL/GenBank/DDBJ databases">
        <authorList>
            <person name="Akdeniz Z."/>
        </authorList>
    </citation>
    <scope>NUCLEOTIDE SEQUENCE [LARGE SCALE GENOMIC DNA]</scope>
</reference>
<name>A0AA86RJ99_9EUKA</name>
<keyword evidence="4" id="KW-1185">Reference proteome</keyword>